<feature type="region of interest" description="Disordered" evidence="14">
    <location>
        <begin position="787"/>
        <end position="810"/>
    </location>
</feature>
<feature type="domain" description="Integrin alpha second immunoglobulin-like" evidence="16">
    <location>
        <begin position="521"/>
        <end position="678"/>
    </location>
</feature>
<evidence type="ECO:0000256" key="14">
    <source>
        <dbReference type="SAM" id="MobiDB-lite"/>
    </source>
</evidence>
<evidence type="ECO:0000256" key="7">
    <source>
        <dbReference type="ARBA" id="ARBA00022989"/>
    </source>
</evidence>
<dbReference type="GO" id="GO:0005178">
    <property type="term" value="F:integrin binding"/>
    <property type="evidence" value="ECO:0007669"/>
    <property type="project" value="TreeGrafter"/>
</dbReference>
<dbReference type="GeneTree" id="ENSGT00940000155353"/>
<evidence type="ECO:0000256" key="8">
    <source>
        <dbReference type="ARBA" id="ARBA00023037"/>
    </source>
</evidence>
<dbReference type="PROSITE" id="PS00242">
    <property type="entry name" value="INTEGRIN_ALPHA"/>
    <property type="match status" value="1"/>
</dbReference>
<dbReference type="InterPro" id="IPR028994">
    <property type="entry name" value="Integrin_alpha_N"/>
</dbReference>
<dbReference type="GO" id="GO:0008305">
    <property type="term" value="C:integrin complex"/>
    <property type="evidence" value="ECO:0007669"/>
    <property type="project" value="InterPro"/>
</dbReference>
<reference evidence="18" key="1">
    <citation type="submission" date="2025-08" db="UniProtKB">
        <authorList>
            <consortium name="Ensembl"/>
        </authorList>
    </citation>
    <scope>IDENTIFICATION</scope>
</reference>
<dbReference type="InterPro" id="IPR013519">
    <property type="entry name" value="Int_alpha_beta-p"/>
</dbReference>
<dbReference type="GO" id="GO:0007229">
    <property type="term" value="P:integrin-mediated signaling pathway"/>
    <property type="evidence" value="ECO:0007669"/>
    <property type="project" value="UniProtKB-KW"/>
</dbReference>
<dbReference type="PANTHER" id="PTHR23220:SF89">
    <property type="entry name" value="INTEGRIN ALPHA-3"/>
    <property type="match status" value="1"/>
</dbReference>
<evidence type="ECO:0000259" key="17">
    <source>
        <dbReference type="Pfam" id="PF20806"/>
    </source>
</evidence>
<evidence type="ECO:0000256" key="3">
    <source>
        <dbReference type="ARBA" id="ARBA00022692"/>
    </source>
</evidence>
<evidence type="ECO:0000256" key="4">
    <source>
        <dbReference type="ARBA" id="ARBA00022729"/>
    </source>
</evidence>
<keyword evidence="4" id="KW-0732">Signal</keyword>
<dbReference type="SUPFAM" id="SSF69179">
    <property type="entry name" value="Integrin domains"/>
    <property type="match status" value="3"/>
</dbReference>
<dbReference type="Gene3D" id="2.60.40.1530">
    <property type="entry name" value="ntegrin, alpha v. Chain A, domain 4"/>
    <property type="match status" value="1"/>
</dbReference>
<evidence type="ECO:0000259" key="15">
    <source>
        <dbReference type="Pfam" id="PF08441"/>
    </source>
</evidence>
<dbReference type="PROSITE" id="PS51470">
    <property type="entry name" value="FG_GAP"/>
    <property type="match status" value="3"/>
</dbReference>
<keyword evidence="8 13" id="KW-0401">Integrin</keyword>
<keyword evidence="19" id="KW-1185">Reference proteome</keyword>
<comment type="similarity">
    <text evidence="2 13">Belongs to the integrin alpha chain family.</text>
</comment>
<feature type="repeat" description="FG-GAP" evidence="12">
    <location>
        <begin position="260"/>
        <end position="315"/>
    </location>
</feature>
<evidence type="ECO:0000313" key="18">
    <source>
        <dbReference type="Ensembl" id="ENSEBUP00000000654.1"/>
    </source>
</evidence>
<dbReference type="Gene3D" id="2.60.40.1510">
    <property type="entry name" value="ntegrin, alpha v. Chain A, domain 3"/>
    <property type="match status" value="1"/>
</dbReference>
<dbReference type="InterPro" id="IPR048286">
    <property type="entry name" value="Integrin_alpha_Ig-like_3"/>
</dbReference>
<comment type="subcellular location">
    <subcellularLocation>
        <location evidence="1 13">Membrane</location>
        <topology evidence="1 13">Single-pass type I membrane protein</topology>
    </subcellularLocation>
</comment>
<dbReference type="InterPro" id="IPR032695">
    <property type="entry name" value="Integrin_dom_sf"/>
</dbReference>
<dbReference type="GO" id="GO:0033627">
    <property type="term" value="P:cell adhesion mediated by integrin"/>
    <property type="evidence" value="ECO:0007669"/>
    <property type="project" value="TreeGrafter"/>
</dbReference>
<keyword evidence="6 13" id="KW-0130">Cell adhesion</keyword>
<dbReference type="Gene3D" id="1.20.5.930">
    <property type="entry name" value="Bicelle-embedded integrin alpha(iib) transmembrane segment"/>
    <property type="match status" value="1"/>
</dbReference>
<dbReference type="PANTHER" id="PTHR23220">
    <property type="entry name" value="INTEGRIN ALPHA"/>
    <property type="match status" value="1"/>
</dbReference>
<dbReference type="PRINTS" id="PR01185">
    <property type="entry name" value="INTEGRINA"/>
</dbReference>
<dbReference type="InterPro" id="IPR018184">
    <property type="entry name" value="Integrin_alpha_C_CS"/>
</dbReference>
<feature type="repeat" description="FG-GAP" evidence="12">
    <location>
        <begin position="198"/>
        <end position="259"/>
    </location>
</feature>
<feature type="transmembrane region" description="Helical" evidence="13">
    <location>
        <begin position="907"/>
        <end position="931"/>
    </location>
</feature>
<dbReference type="AlphaFoldDB" id="A0A8C4NBT0"/>
<evidence type="ECO:0000256" key="12">
    <source>
        <dbReference type="PROSITE-ProRule" id="PRU00803"/>
    </source>
</evidence>
<evidence type="ECO:0000313" key="19">
    <source>
        <dbReference type="Proteomes" id="UP000694388"/>
    </source>
</evidence>
<keyword evidence="7 13" id="KW-1133">Transmembrane helix</keyword>
<dbReference type="GO" id="GO:0050900">
    <property type="term" value="P:leukocyte migration"/>
    <property type="evidence" value="ECO:0007669"/>
    <property type="project" value="TreeGrafter"/>
</dbReference>
<keyword evidence="3 13" id="KW-0812">Transmembrane</keyword>
<feature type="domain" description="Integrin alpha first immunoglubulin-like" evidence="15">
    <location>
        <begin position="366"/>
        <end position="508"/>
    </location>
</feature>
<dbReference type="InterPro" id="IPR013517">
    <property type="entry name" value="FG-GAP"/>
</dbReference>
<dbReference type="Pfam" id="PF08441">
    <property type="entry name" value="Integrin_A_Ig_1"/>
    <property type="match status" value="1"/>
</dbReference>
<evidence type="ECO:0000256" key="5">
    <source>
        <dbReference type="ARBA" id="ARBA00022737"/>
    </source>
</evidence>
<dbReference type="GO" id="GO:0009897">
    <property type="term" value="C:external side of plasma membrane"/>
    <property type="evidence" value="ECO:0007669"/>
    <property type="project" value="TreeGrafter"/>
</dbReference>
<dbReference type="GO" id="GO:0007160">
    <property type="term" value="P:cell-matrix adhesion"/>
    <property type="evidence" value="ECO:0007669"/>
    <property type="project" value="TreeGrafter"/>
</dbReference>
<feature type="repeat" description="FG-GAP" evidence="12">
    <location>
        <begin position="319"/>
        <end position="380"/>
    </location>
</feature>
<evidence type="ECO:0000256" key="10">
    <source>
        <dbReference type="ARBA" id="ARBA00023170"/>
    </source>
</evidence>
<name>A0A8C4NBT0_EPTBU</name>
<proteinExistence type="inferred from homology"/>
<evidence type="ECO:0000256" key="2">
    <source>
        <dbReference type="ARBA" id="ARBA00008054"/>
    </source>
</evidence>
<dbReference type="Pfam" id="PF01839">
    <property type="entry name" value="FG-GAP"/>
    <property type="match status" value="1"/>
</dbReference>
<dbReference type="InterPro" id="IPR000413">
    <property type="entry name" value="Integrin_alpha"/>
</dbReference>
<dbReference type="SMART" id="SM00191">
    <property type="entry name" value="Int_alpha"/>
    <property type="match status" value="4"/>
</dbReference>
<keyword evidence="5" id="KW-0677">Repeat</keyword>
<dbReference type="Proteomes" id="UP000694388">
    <property type="component" value="Unplaced"/>
</dbReference>
<organism evidence="18 19">
    <name type="scientific">Eptatretus burgeri</name>
    <name type="common">Inshore hagfish</name>
    <dbReference type="NCBI Taxonomy" id="7764"/>
    <lineage>
        <taxon>Eukaryota</taxon>
        <taxon>Metazoa</taxon>
        <taxon>Chordata</taxon>
        <taxon>Craniata</taxon>
        <taxon>Vertebrata</taxon>
        <taxon>Cyclostomata</taxon>
        <taxon>Myxini</taxon>
        <taxon>Myxiniformes</taxon>
        <taxon>Myxinidae</taxon>
        <taxon>Eptatretinae</taxon>
        <taxon>Eptatretus</taxon>
    </lineage>
</organism>
<dbReference type="InterPro" id="IPR048285">
    <property type="entry name" value="Integrin_alpha_Ig-like_2"/>
</dbReference>
<protein>
    <submittedName>
        <fullName evidence="18">Integrin subunit alpha 6</fullName>
    </submittedName>
</protein>
<dbReference type="GO" id="GO:0098609">
    <property type="term" value="P:cell-cell adhesion"/>
    <property type="evidence" value="ECO:0007669"/>
    <property type="project" value="TreeGrafter"/>
</dbReference>
<keyword evidence="9 13" id="KW-0472">Membrane</keyword>
<dbReference type="InterPro" id="IPR013649">
    <property type="entry name" value="Integrin_alpha_Ig-like_1"/>
</dbReference>
<keyword evidence="10 13" id="KW-0675">Receptor</keyword>
<evidence type="ECO:0000256" key="1">
    <source>
        <dbReference type="ARBA" id="ARBA00004479"/>
    </source>
</evidence>
<accession>A0A8C4NBT0</accession>
<dbReference type="Pfam" id="PF20805">
    <property type="entry name" value="Integrin_A_Ig_2"/>
    <property type="match status" value="1"/>
</dbReference>
<evidence type="ECO:0000256" key="13">
    <source>
        <dbReference type="RuleBase" id="RU003762"/>
    </source>
</evidence>
<keyword evidence="11" id="KW-0325">Glycoprotein</keyword>
<dbReference type="Gene3D" id="2.60.40.1460">
    <property type="entry name" value="Integrin domains. Chain A, domain 2"/>
    <property type="match status" value="1"/>
</dbReference>
<evidence type="ECO:0000256" key="11">
    <source>
        <dbReference type="ARBA" id="ARBA00023180"/>
    </source>
</evidence>
<evidence type="ECO:0000259" key="16">
    <source>
        <dbReference type="Pfam" id="PF20805"/>
    </source>
</evidence>
<sequence length="970" mass="108430">MTVTVCPSTTNLNPQEKQWLGVSVDSQRVGGLVVTCAHRWEDRRNVGEYNMEQHNQLGRCFLMDQDLKMPHSNYFTRTSTVCMNRGSSHTEYGMCQQGIAAGFVRGTDLLYYGAPGALTWKGLVWVRKINQSFEDFEDEMETDDNKNMNVTLNSYMGFSVTGSYGLTQKNQYSMVAGIPRIKHTGAVVLLEPHVKHLVEKIMLTGFQIASGFGYSVAVADFNADMWVDLVVGAPNYLEKSGEVGGAVYVFTNNGGSFAQNKYVRLLGKTNSMFGLAVAPLGDQDLDGFEDLAVGAPFDANGKVYIFRGGPDGIIQKPAQVIGGEDFSHPIQQFGFAISAGKDLDDNNYPDIVVGSLSDKVTLMRGRPVVSIIKSVSALPEIIDADSKNNPITFIVQPCALYIPKDPKYNQQLLLQYNLQVDAERRQQGLAKRVDFSSKNGRIKLPVPSKNVCQSINFTLKANIRDKLSPIVFDCKFKLIERKVKRQRNQAERLPSLDAFPVWNSSDHSSRILVHILKKDCKNNICYSNLQLKSLFWPWEENNRGKKPLPRNEQGNQWLLLRHQKMLALQVNVTNLPSHPAYPDKDGHAAHEAKLTVTLPPTLGYKGFRSTERDITCMPTNDTTASCTLGNPFKKGQKSEFHLLFDATYITTGTSDIEIELLLTTMSVQAEIVPIKVHLDIQTEINFAVEGKPEPSQLSFSGVVMGESAMKVEEDVGSPLSISFIVVNSGRLLPSDATSLLSLHIAWPFEMSNGKWLLYLMNADSMVGNLNHTCEVSDGEINPLKLQERPGKSRRRRNAEVSSEKYGLQRTSKHRQEQFDCGSRKTSRCQDVVCTLPNITERAHVRLSARLWNSTLLEDYGDYDKLEICMEADLQYESKMKNIVVASNKALVVITVYSDVVMIAPEEIAFWVIAVSVTAGILFLALITFLLWKCGFFKRTTMDKRYVTTLHTAQVHIQPSEMEKISPEDTC</sequence>
<evidence type="ECO:0000256" key="9">
    <source>
        <dbReference type="ARBA" id="ARBA00023136"/>
    </source>
</evidence>
<evidence type="ECO:0000256" key="6">
    <source>
        <dbReference type="ARBA" id="ARBA00022889"/>
    </source>
</evidence>
<dbReference type="Gene3D" id="2.130.10.130">
    <property type="entry name" value="Integrin alpha, N-terminal"/>
    <property type="match status" value="1"/>
</dbReference>
<dbReference type="OMA" id="AKKQWIT"/>
<reference evidence="18" key="2">
    <citation type="submission" date="2025-09" db="UniProtKB">
        <authorList>
            <consortium name="Ensembl"/>
        </authorList>
    </citation>
    <scope>IDENTIFICATION</scope>
</reference>
<dbReference type="Pfam" id="PF20806">
    <property type="entry name" value="Integrin_A_Ig_3"/>
    <property type="match status" value="1"/>
</dbReference>
<dbReference type="SUPFAM" id="SSF69318">
    <property type="entry name" value="Integrin alpha N-terminal domain"/>
    <property type="match status" value="1"/>
</dbReference>
<dbReference type="Ensembl" id="ENSEBUT00000000959.1">
    <property type="protein sequence ID" value="ENSEBUP00000000654.1"/>
    <property type="gene ID" value="ENSEBUG00000000747.1"/>
</dbReference>
<feature type="domain" description="Integrin alpha third immunoglobulin-like" evidence="17">
    <location>
        <begin position="688"/>
        <end position="897"/>
    </location>
</feature>